<proteinExistence type="predicted"/>
<dbReference type="AlphaFoldDB" id="A0A645C0Q6"/>
<organism evidence="1">
    <name type="scientific">bioreactor metagenome</name>
    <dbReference type="NCBI Taxonomy" id="1076179"/>
    <lineage>
        <taxon>unclassified sequences</taxon>
        <taxon>metagenomes</taxon>
        <taxon>ecological metagenomes</taxon>
    </lineage>
</organism>
<reference evidence="1" key="1">
    <citation type="submission" date="2019-08" db="EMBL/GenBank/DDBJ databases">
        <authorList>
            <person name="Kucharzyk K."/>
            <person name="Murdoch R.W."/>
            <person name="Higgins S."/>
            <person name="Loffler F."/>
        </authorList>
    </citation>
    <scope>NUCLEOTIDE SEQUENCE</scope>
</reference>
<name>A0A645C0Q6_9ZZZZ</name>
<protein>
    <submittedName>
        <fullName evidence="1">Uncharacterized protein</fullName>
    </submittedName>
</protein>
<dbReference type="EMBL" id="VSSQ01021755">
    <property type="protein sequence ID" value="MPM67554.1"/>
    <property type="molecule type" value="Genomic_DNA"/>
</dbReference>
<accession>A0A645C0Q6</accession>
<comment type="caution">
    <text evidence="1">The sequence shown here is derived from an EMBL/GenBank/DDBJ whole genome shotgun (WGS) entry which is preliminary data.</text>
</comment>
<sequence length="156" mass="17533">MTSTNQITIDVDSITVHSNGYVWDFDSDGDSEGWWPWNQVVNAQVSHGTFQGQSSGDDPYIVSTFISADSTKLTKIQIRMKVFTGNAAQLFFITDLDGGFDESKSISFPVQGDGKFHTYTLDMSKVKSWKNVITQIRLDPSETTANFEIDYIRINK</sequence>
<evidence type="ECO:0000313" key="1">
    <source>
        <dbReference type="EMBL" id="MPM67554.1"/>
    </source>
</evidence>
<gene>
    <name evidence="1" type="ORF">SDC9_114477</name>
</gene>